<reference evidence="2" key="1">
    <citation type="submission" date="2021-03" db="EMBL/GenBank/DDBJ databases">
        <title>Draft genome sequence of rust myrtle Austropuccinia psidii MF-1, a brazilian biotype.</title>
        <authorList>
            <person name="Quecine M.C."/>
            <person name="Pachon D.M.R."/>
            <person name="Bonatelli M.L."/>
            <person name="Correr F.H."/>
            <person name="Franceschini L.M."/>
            <person name="Leite T.F."/>
            <person name="Margarido G.R.A."/>
            <person name="Almeida C.A."/>
            <person name="Ferrarezi J.A."/>
            <person name="Labate C.A."/>
        </authorList>
    </citation>
    <scope>NUCLEOTIDE SEQUENCE</scope>
    <source>
        <strain evidence="2">MF-1</strain>
    </source>
</reference>
<organism evidence="2 3">
    <name type="scientific">Austropuccinia psidii MF-1</name>
    <dbReference type="NCBI Taxonomy" id="1389203"/>
    <lineage>
        <taxon>Eukaryota</taxon>
        <taxon>Fungi</taxon>
        <taxon>Dikarya</taxon>
        <taxon>Basidiomycota</taxon>
        <taxon>Pucciniomycotina</taxon>
        <taxon>Pucciniomycetes</taxon>
        <taxon>Pucciniales</taxon>
        <taxon>Sphaerophragmiaceae</taxon>
        <taxon>Austropuccinia</taxon>
    </lineage>
</organism>
<feature type="compositionally biased region" description="Polar residues" evidence="1">
    <location>
        <begin position="64"/>
        <end position="84"/>
    </location>
</feature>
<keyword evidence="3" id="KW-1185">Reference proteome</keyword>
<gene>
    <name evidence="2" type="ORF">O181_040800</name>
</gene>
<sequence>MPFQHSPPAIKTRSQARTQSVITLTPRAPLDSSPAVPHLRAHLDRGQFMEGEEPSRKEGRGPKKTNSFLGVVGTSTGIQNTTLTGLGEDYVEEEQNYVEEKESDSTEASPAPVGESQGTGGPNLAQSNHPVSHKSEISLLAIMQQIPQIMDNVQAASSSEAPRHPL</sequence>
<proteinExistence type="predicted"/>
<comment type="caution">
    <text evidence="2">The sequence shown here is derived from an EMBL/GenBank/DDBJ whole genome shotgun (WGS) entry which is preliminary data.</text>
</comment>
<name>A0A9Q3HGJ2_9BASI</name>
<evidence type="ECO:0000313" key="2">
    <source>
        <dbReference type="EMBL" id="MBW0501085.1"/>
    </source>
</evidence>
<evidence type="ECO:0000313" key="3">
    <source>
        <dbReference type="Proteomes" id="UP000765509"/>
    </source>
</evidence>
<evidence type="ECO:0000256" key="1">
    <source>
        <dbReference type="SAM" id="MobiDB-lite"/>
    </source>
</evidence>
<dbReference type="Proteomes" id="UP000765509">
    <property type="component" value="Unassembled WGS sequence"/>
</dbReference>
<feature type="compositionally biased region" description="Basic and acidic residues" evidence="1">
    <location>
        <begin position="45"/>
        <end position="61"/>
    </location>
</feature>
<dbReference type="EMBL" id="AVOT02016141">
    <property type="protein sequence ID" value="MBW0501085.1"/>
    <property type="molecule type" value="Genomic_DNA"/>
</dbReference>
<protein>
    <submittedName>
        <fullName evidence="2">Uncharacterized protein</fullName>
    </submittedName>
</protein>
<accession>A0A9Q3HGJ2</accession>
<feature type="region of interest" description="Disordered" evidence="1">
    <location>
        <begin position="45"/>
        <end position="136"/>
    </location>
</feature>
<dbReference type="AlphaFoldDB" id="A0A9Q3HGJ2"/>